<comment type="caution">
    <text evidence="5">The sequence shown here is derived from an EMBL/GenBank/DDBJ whole genome shotgun (WGS) entry which is preliminary data.</text>
</comment>
<dbReference type="STRING" id="1122991.GCA_000613445_00470"/>
<feature type="domain" description="DUF5117" evidence="3">
    <location>
        <begin position="112"/>
        <end position="298"/>
    </location>
</feature>
<feature type="domain" description="EcxA zinc-binding" evidence="2">
    <location>
        <begin position="434"/>
        <end position="731"/>
    </location>
</feature>
<evidence type="ECO:0000256" key="1">
    <source>
        <dbReference type="SAM" id="SignalP"/>
    </source>
</evidence>
<proteinExistence type="predicted"/>
<dbReference type="RefSeq" id="WP_110370510.1">
    <property type="nucleotide sequence ID" value="NZ_QJJX01000049.1"/>
</dbReference>
<dbReference type="Pfam" id="PF17162">
    <property type="entry name" value="DUF5118"/>
    <property type="match status" value="1"/>
</dbReference>
<organism evidence="5 6">
    <name type="scientific">Hoylesella shahii DSM 15611 = JCM 12083</name>
    <dbReference type="NCBI Taxonomy" id="1122991"/>
    <lineage>
        <taxon>Bacteria</taxon>
        <taxon>Pseudomonadati</taxon>
        <taxon>Bacteroidota</taxon>
        <taxon>Bacteroidia</taxon>
        <taxon>Bacteroidales</taxon>
        <taxon>Prevotellaceae</taxon>
        <taxon>Hoylesella</taxon>
    </lineage>
</organism>
<feature type="chain" id="PRO_5016459881" evidence="1">
    <location>
        <begin position="31"/>
        <end position="850"/>
    </location>
</feature>
<dbReference type="InterPro" id="IPR032534">
    <property type="entry name" value="EcxA_zinc-bd"/>
</dbReference>
<dbReference type="EMBL" id="QJJX01000049">
    <property type="protein sequence ID" value="PXX18486.1"/>
    <property type="molecule type" value="Genomic_DNA"/>
</dbReference>
<dbReference type="InterPro" id="IPR033413">
    <property type="entry name" value="DUF5117"/>
</dbReference>
<evidence type="ECO:0000313" key="5">
    <source>
        <dbReference type="EMBL" id="PXX18486.1"/>
    </source>
</evidence>
<dbReference type="PANTHER" id="PTHR38478:SF1">
    <property type="entry name" value="ZINC DEPENDENT METALLOPROTEASE DOMAIN LIPOPROTEIN"/>
    <property type="match status" value="1"/>
</dbReference>
<sequence length="850" mass="95237">MIKMNFSFRQSVQGGALLLLLALQSSAAKADENKSKSASKPKKETKYDRLFKDKKTETARSKFITVHKLDNKIYLELPRTLLKKQMMLGGTITSTTDPTAVTVGSTSSNPILFYFDIQDSSVVMKTPNNVLFEDNASSPDLNEALSLNYRDGIWQGFNIMAYNNDSSAVVFDVTALLGKPTNLIPVMPTKNGNYSVKATPKSELSFIRGIKSFDTNLSVNNDFTYGVSTSLMSMPIGGERPTTVGVSYSLALVPESAMRPRIMDSRIGVDFSVRLGMPKEGASTKRIFFSHRWNLVPKDKKAYTKGKPTMPVNAIRFYLDDNFPESWKQPIREGILEWNKAFEKIGFKNSIEVVDFPQKQGFDPDNIQYSCIRYIPSGASSAPTSDLYVNPNTGEIMSASMFIYSDVEKLLHKWRLIETGAVDPSVRGNRLSAQHFAQGLKMLVTKETGKMLGLLKNLGASATYSTDSLRNARFTTTMGLAPSVMDDVHYNYVAQPSDKGVSLASSGLGMYDYFTINWNYRYFDTDKVSINEETNTLEAFVDKNIINPRLRFYAERNARWDPRVQAEALGNNMIASAELANKNYSIVESNLSKWIKNDEDTRIKDKLYLQIAQNRYTLFKQVLSNVGGMYLNNMKISSKIPQYQVVSKELQKRSLLWCLQQAANFTKYANRKFERKGFLSVSYYDQSLEFIAYDLLAARNRVAVTSYLDPNSYTQKEYFDDLYNGVFKSVAQLRAPSQGERILQRAFMNYAQSAVSKATGNGAAAGGSAGGAALKNDDQGATPGFGDPSQNLAPTVDITLADNSELYFYDSLLKLRTALEKCLKANLPLEARTHYEMMLFKVNKTMEVKK</sequence>
<evidence type="ECO:0000259" key="2">
    <source>
        <dbReference type="Pfam" id="PF16313"/>
    </source>
</evidence>
<keyword evidence="1" id="KW-0732">Signal</keyword>
<keyword evidence="6" id="KW-1185">Reference proteome</keyword>
<dbReference type="PANTHER" id="PTHR38478">
    <property type="entry name" value="PEPTIDASE M1A AND M12B"/>
    <property type="match status" value="1"/>
</dbReference>
<protein>
    <submittedName>
        <fullName evidence="5">Uncharacterized protein DUF5118</fullName>
    </submittedName>
</protein>
<dbReference type="AlphaFoldDB" id="A0A318HUN6"/>
<accession>A0A318HUN6</accession>
<evidence type="ECO:0000313" key="6">
    <source>
        <dbReference type="Proteomes" id="UP000248314"/>
    </source>
</evidence>
<name>A0A318HUN6_9BACT</name>
<reference evidence="5 6" key="1">
    <citation type="submission" date="2018-05" db="EMBL/GenBank/DDBJ databases">
        <title>Genomic Encyclopedia of Type Strains, Phase I: the one thousand microbial genomes (KMG-I) project.</title>
        <authorList>
            <person name="Kyrpides N."/>
        </authorList>
    </citation>
    <scope>NUCLEOTIDE SEQUENCE [LARGE SCALE GENOMIC DNA]</scope>
    <source>
        <strain evidence="5 6">DSM 15611</strain>
    </source>
</reference>
<dbReference type="Pfam" id="PF17148">
    <property type="entry name" value="DUF5117"/>
    <property type="match status" value="1"/>
</dbReference>
<dbReference type="InterPro" id="IPR033428">
    <property type="entry name" value="DUF5118"/>
</dbReference>
<feature type="domain" description="DUF5118" evidence="4">
    <location>
        <begin position="45"/>
        <end position="95"/>
    </location>
</feature>
<gene>
    <name evidence="5" type="ORF">EJ73_02604</name>
</gene>
<evidence type="ECO:0000259" key="4">
    <source>
        <dbReference type="Pfam" id="PF17162"/>
    </source>
</evidence>
<dbReference type="Pfam" id="PF16313">
    <property type="entry name" value="DUF4953"/>
    <property type="match status" value="1"/>
</dbReference>
<evidence type="ECO:0000259" key="3">
    <source>
        <dbReference type="Pfam" id="PF17148"/>
    </source>
</evidence>
<dbReference type="Proteomes" id="UP000248314">
    <property type="component" value="Unassembled WGS sequence"/>
</dbReference>
<dbReference type="InterPro" id="IPR034032">
    <property type="entry name" value="Zn_MMP-like_bac"/>
</dbReference>
<feature type="signal peptide" evidence="1">
    <location>
        <begin position="1"/>
        <end position="30"/>
    </location>
</feature>
<dbReference type="CDD" id="cd04276">
    <property type="entry name" value="ZnMc_MMP_like_2"/>
    <property type="match status" value="1"/>
</dbReference>